<dbReference type="InParanoid" id="A0A2T2ZYP0"/>
<name>A0A2T2ZYP0_9PEZI</name>
<dbReference type="Proteomes" id="UP000241462">
    <property type="component" value="Unassembled WGS sequence"/>
</dbReference>
<proteinExistence type="predicted"/>
<keyword evidence="2" id="KW-1185">Reference proteome</keyword>
<reference evidence="1 2" key="1">
    <citation type="journal article" date="2018" name="Mycol. Prog.">
        <title>Coniella lustricola, a new species from submerged detritus.</title>
        <authorList>
            <person name="Raudabaugh D.B."/>
            <person name="Iturriaga T."/>
            <person name="Carver A."/>
            <person name="Mondo S."/>
            <person name="Pangilinan J."/>
            <person name="Lipzen A."/>
            <person name="He G."/>
            <person name="Amirebrahimi M."/>
            <person name="Grigoriev I.V."/>
            <person name="Miller A.N."/>
        </authorList>
    </citation>
    <scope>NUCLEOTIDE SEQUENCE [LARGE SCALE GENOMIC DNA]</scope>
    <source>
        <strain evidence="1 2">B22-T-1</strain>
    </source>
</reference>
<accession>A0A2T2ZYP0</accession>
<dbReference type="EMBL" id="KZ678557">
    <property type="protein sequence ID" value="PSR79719.1"/>
    <property type="molecule type" value="Genomic_DNA"/>
</dbReference>
<gene>
    <name evidence="1" type="ORF">BD289DRAFT_442039</name>
</gene>
<dbReference type="AlphaFoldDB" id="A0A2T2ZYP0"/>
<sequence length="169" mass="17714">MRVTVSQNGVVHMLTLVVLVVLVCLVLKIAQDFFHLICYFVAASRELRVLFPGLLGSGLPGLLGLGFPELLGSGLPAPLGLLPVGIDSPGRLGFGIAQSGFVVGRCYDGGMGTVGPGANSSLLSRPMQLWGLQEFSFRVVHQDEGGQNGVGNHGDILTVTIVGNKYKAN</sequence>
<evidence type="ECO:0000313" key="2">
    <source>
        <dbReference type="Proteomes" id="UP000241462"/>
    </source>
</evidence>
<organism evidence="1 2">
    <name type="scientific">Coniella lustricola</name>
    <dbReference type="NCBI Taxonomy" id="2025994"/>
    <lineage>
        <taxon>Eukaryota</taxon>
        <taxon>Fungi</taxon>
        <taxon>Dikarya</taxon>
        <taxon>Ascomycota</taxon>
        <taxon>Pezizomycotina</taxon>
        <taxon>Sordariomycetes</taxon>
        <taxon>Sordariomycetidae</taxon>
        <taxon>Diaporthales</taxon>
        <taxon>Schizoparmaceae</taxon>
        <taxon>Coniella</taxon>
    </lineage>
</organism>
<evidence type="ECO:0000313" key="1">
    <source>
        <dbReference type="EMBL" id="PSR79719.1"/>
    </source>
</evidence>
<protein>
    <submittedName>
        <fullName evidence="1">Uncharacterized protein</fullName>
    </submittedName>
</protein>